<keyword evidence="1" id="KW-0614">Plasmid</keyword>
<geneLocation type="plasmid" evidence="1">
    <name>pBFU42e</name>
</geneLocation>
<dbReference type="AlphaFoldDB" id="X2FW20"/>
<reference evidence="1" key="1">
    <citation type="submission" date="2014-02" db="EMBL/GenBank/DDBJ databases">
        <title>ISBf13, a new IS element from bacteroides fragilis.</title>
        <authorList>
            <person name="Soki J."/>
            <person name="Sydenham T."/>
            <person name="Fenyvesi V.S."/>
            <person name="Justesen U."/>
        </authorList>
    </citation>
    <scope>NUCLEOTIDE SEQUENCE</scope>
    <source>
        <strain evidence="1">42</strain>
        <plasmid evidence="1">pBFU42e</plasmid>
    </source>
</reference>
<name>X2FW20_BACFG</name>
<sequence length="360" mass="41417">MFQCLYRLYVFIFMFPNEIRPYKSNTNHCQKSCNPLCVAQMRVFDIESGGFHSPECGLDLPSPFISVDTLFRAFEADEDLKFRHTVGVLDSASGKINVLTFVQEKLVIKSFLPHFQGIEEPPCTDSFPCGRLDKPEILPDPDIISYMIAVEPTDPILADKLPVGNKRVDAFGAEQPDKSFNDCLAFLPIGVPFLRQKAEHQWECNPLVCHAEHEDVDVEITELPVCTVHAQHQPCLDGKQRVYHLRHKVKVEGVLGYESLNAAKVGVPFNRGWHCRREFMEAYGLYYTQGMEHESHKLYAGQIHRFPKMFLHHRKDLVNFAQVLKVSCLHTKKRANFSLKILILRDFCKYKQLIIRHITT</sequence>
<evidence type="ECO:0000313" key="1">
    <source>
        <dbReference type="EMBL" id="AHN09798.1"/>
    </source>
</evidence>
<dbReference type="EMBL" id="KJ417513">
    <property type="protein sequence ID" value="AHN09798.1"/>
    <property type="molecule type" value="Genomic_DNA"/>
</dbReference>
<proteinExistence type="predicted"/>
<protein>
    <submittedName>
        <fullName evidence="1">Uncharacterized protein</fullName>
    </submittedName>
</protein>
<organism evidence="1">
    <name type="scientific">Bacteroides fragilis</name>
    <dbReference type="NCBI Taxonomy" id="817"/>
    <lineage>
        <taxon>Bacteria</taxon>
        <taxon>Pseudomonadati</taxon>
        <taxon>Bacteroidota</taxon>
        <taxon>Bacteroidia</taxon>
        <taxon>Bacteroidales</taxon>
        <taxon>Bacteroidaceae</taxon>
        <taxon>Bacteroides</taxon>
    </lineage>
</organism>
<accession>X2FW20</accession>